<evidence type="ECO:0000256" key="3">
    <source>
        <dbReference type="ARBA" id="ARBA00023098"/>
    </source>
</evidence>
<dbReference type="AlphaFoldDB" id="A0A3B1C5M4"/>
<accession>A0A3B1C5M4</accession>
<evidence type="ECO:0000256" key="2">
    <source>
        <dbReference type="ARBA" id="ARBA00022963"/>
    </source>
</evidence>
<dbReference type="Gene3D" id="3.40.1090.10">
    <property type="entry name" value="Cytosolic phospholipase A2 catalytic domain"/>
    <property type="match status" value="1"/>
</dbReference>
<dbReference type="EMBL" id="UOFZ01000150">
    <property type="protein sequence ID" value="VAX14005.1"/>
    <property type="molecule type" value="Genomic_DNA"/>
</dbReference>
<sequence>MNQQKSKTSIILSGGGARAAYQVGVLRAIAEMLPDDAQNPFDIVCGTSAGAINAAALATHAYNFNKSVQRIHNIWSNFHAQHVFKTDSWSLLKTSANWFLAMLSAGLNKRHGSLSLLDRSPLEKLLKQYIHSEDIQYSIDQGYLHALSITASGYSSQQSVSFFHADASQQPWSRSRRIGARAKITVTHLMASSAIPFIFAPVRLNREFFGDGSMRQIAPISPALHLGADKILIIGNRQEILPGLPRHRYLQEPSIAQVAGHALDSIFLDSLSADIERLQRINKTIEIIPEETRIEHGIELRKVEVLVISPSRNLGELALEYLHELPTSLRFLLKSIGAYSRNSSGLASYLLFEKGYCQALIELGYQDSITKSADIIELLSPQSRIKEGNTTR</sequence>
<name>A0A3B1C5M4_9ZZZZ</name>
<reference evidence="5" key="1">
    <citation type="submission" date="2018-06" db="EMBL/GenBank/DDBJ databases">
        <authorList>
            <person name="Zhirakovskaya E."/>
        </authorList>
    </citation>
    <scope>NUCLEOTIDE SEQUENCE</scope>
</reference>
<keyword evidence="1" id="KW-0378">Hydrolase</keyword>
<keyword evidence="3" id="KW-0443">Lipid metabolism</keyword>
<dbReference type="PANTHER" id="PTHR14226:SF57">
    <property type="entry name" value="BLR7027 PROTEIN"/>
    <property type="match status" value="1"/>
</dbReference>
<evidence type="ECO:0000259" key="4">
    <source>
        <dbReference type="PROSITE" id="PS51635"/>
    </source>
</evidence>
<dbReference type="InterPro" id="IPR002641">
    <property type="entry name" value="PNPLA_dom"/>
</dbReference>
<dbReference type="Pfam" id="PF01734">
    <property type="entry name" value="Patatin"/>
    <property type="match status" value="1"/>
</dbReference>
<gene>
    <name evidence="5" type="ORF">MNBD_GAMMA24-1468</name>
</gene>
<dbReference type="InterPro" id="IPR050301">
    <property type="entry name" value="NTE"/>
</dbReference>
<dbReference type="InterPro" id="IPR016035">
    <property type="entry name" value="Acyl_Trfase/lysoPLipase"/>
</dbReference>
<evidence type="ECO:0000313" key="5">
    <source>
        <dbReference type="EMBL" id="VAX14005.1"/>
    </source>
</evidence>
<proteinExistence type="predicted"/>
<feature type="domain" description="PNPLA" evidence="4">
    <location>
        <begin position="10"/>
        <end position="224"/>
    </location>
</feature>
<dbReference type="GO" id="GO:0016787">
    <property type="term" value="F:hydrolase activity"/>
    <property type="evidence" value="ECO:0007669"/>
    <property type="project" value="UniProtKB-KW"/>
</dbReference>
<dbReference type="PANTHER" id="PTHR14226">
    <property type="entry name" value="NEUROPATHY TARGET ESTERASE/SWISS CHEESE D.MELANOGASTER"/>
    <property type="match status" value="1"/>
</dbReference>
<evidence type="ECO:0000256" key="1">
    <source>
        <dbReference type="ARBA" id="ARBA00022801"/>
    </source>
</evidence>
<dbReference type="GO" id="GO:0016042">
    <property type="term" value="P:lipid catabolic process"/>
    <property type="evidence" value="ECO:0007669"/>
    <property type="project" value="UniProtKB-KW"/>
</dbReference>
<keyword evidence="2" id="KW-0442">Lipid degradation</keyword>
<dbReference type="SUPFAM" id="SSF52151">
    <property type="entry name" value="FabD/lysophospholipase-like"/>
    <property type="match status" value="1"/>
</dbReference>
<organism evidence="5">
    <name type="scientific">hydrothermal vent metagenome</name>
    <dbReference type="NCBI Taxonomy" id="652676"/>
    <lineage>
        <taxon>unclassified sequences</taxon>
        <taxon>metagenomes</taxon>
        <taxon>ecological metagenomes</taxon>
    </lineage>
</organism>
<dbReference type="PROSITE" id="PS51635">
    <property type="entry name" value="PNPLA"/>
    <property type="match status" value="1"/>
</dbReference>
<protein>
    <submittedName>
        <fullName evidence="5">Patatin</fullName>
    </submittedName>
</protein>